<evidence type="ECO:0000256" key="3">
    <source>
        <dbReference type="ARBA" id="ARBA00048462"/>
    </source>
</evidence>
<dbReference type="Pfam" id="PF00698">
    <property type="entry name" value="Acyl_transf_1"/>
    <property type="match status" value="1"/>
</dbReference>
<feature type="active site" evidence="5">
    <location>
        <position position="200"/>
    </location>
</feature>
<feature type="domain" description="Malonyl-CoA:ACP transacylase (MAT)" evidence="6">
    <location>
        <begin position="7"/>
        <end position="296"/>
    </location>
</feature>
<keyword evidence="2 4" id="KW-0012">Acyltransferase</keyword>
<dbReference type="Gene3D" id="3.30.70.250">
    <property type="entry name" value="Malonyl-CoA ACP transacylase, ACP-binding"/>
    <property type="match status" value="1"/>
</dbReference>
<dbReference type="Gene3D" id="3.40.366.10">
    <property type="entry name" value="Malonyl-Coenzyme A Acyl Carrier Protein, domain 2"/>
    <property type="match status" value="1"/>
</dbReference>
<evidence type="ECO:0000259" key="6">
    <source>
        <dbReference type="SMART" id="SM00827"/>
    </source>
</evidence>
<dbReference type="InterPro" id="IPR050858">
    <property type="entry name" value="Mal-CoA-ACP_Trans/PKS_FabD"/>
</dbReference>
<dbReference type="PANTHER" id="PTHR42681:SF1">
    <property type="entry name" value="MALONYL-COA-ACYL CARRIER PROTEIN TRANSACYLASE, MITOCHONDRIAL"/>
    <property type="match status" value="1"/>
</dbReference>
<dbReference type="STRING" id="447595.SAMN05660826_00206"/>
<dbReference type="SUPFAM" id="SSF52151">
    <property type="entry name" value="FabD/lysophospholipase-like"/>
    <property type="match status" value="1"/>
</dbReference>
<dbReference type="InterPro" id="IPR001227">
    <property type="entry name" value="Ac_transferase_dom_sf"/>
</dbReference>
<keyword evidence="8" id="KW-1185">Reference proteome</keyword>
<comment type="similarity">
    <text evidence="4">Belongs to the fabD family.</text>
</comment>
<proteinExistence type="inferred from homology"/>
<gene>
    <name evidence="7" type="ORF">SAMN05660826_00206</name>
</gene>
<reference evidence="8" key="1">
    <citation type="submission" date="2016-11" db="EMBL/GenBank/DDBJ databases">
        <authorList>
            <person name="Varghese N."/>
            <person name="Submissions S."/>
        </authorList>
    </citation>
    <scope>NUCLEOTIDE SEQUENCE [LARGE SCALE GENOMIC DNA]</scope>
    <source>
        <strain evidence="8">DSM 18802</strain>
    </source>
</reference>
<evidence type="ECO:0000313" key="7">
    <source>
        <dbReference type="EMBL" id="SHM09245.1"/>
    </source>
</evidence>
<dbReference type="PIRSF" id="PIRSF000446">
    <property type="entry name" value="Mct"/>
    <property type="match status" value="1"/>
</dbReference>
<evidence type="ECO:0000256" key="4">
    <source>
        <dbReference type="PIRNR" id="PIRNR000446"/>
    </source>
</evidence>
<name>A0A1M7FZB7_9FIRM</name>
<dbReference type="RefSeq" id="WP_073253337.1">
    <property type="nucleotide sequence ID" value="NZ_FRCR01000001.1"/>
</dbReference>
<dbReference type="OrthoDB" id="9805460at2"/>
<dbReference type="InterPro" id="IPR016036">
    <property type="entry name" value="Malonyl_transacylase_ACP-bd"/>
</dbReference>
<dbReference type="SUPFAM" id="SSF55048">
    <property type="entry name" value="Probable ACP-binding domain of malonyl-CoA ACP transacylase"/>
    <property type="match status" value="1"/>
</dbReference>
<dbReference type="NCBIfam" id="TIGR00128">
    <property type="entry name" value="fabD"/>
    <property type="match status" value="1"/>
</dbReference>
<dbReference type="Proteomes" id="UP000184375">
    <property type="component" value="Unassembled WGS sequence"/>
</dbReference>
<protein>
    <recommendedName>
        <fullName evidence="4">Malonyl CoA-acyl carrier protein transacylase</fullName>
        <ecNumber evidence="4">2.3.1.39</ecNumber>
    </recommendedName>
</protein>
<dbReference type="EC" id="2.3.1.39" evidence="4"/>
<dbReference type="GO" id="GO:0006633">
    <property type="term" value="P:fatty acid biosynthetic process"/>
    <property type="evidence" value="ECO:0007669"/>
    <property type="project" value="TreeGrafter"/>
</dbReference>
<feature type="active site" evidence="5">
    <location>
        <position position="91"/>
    </location>
</feature>
<comment type="catalytic activity">
    <reaction evidence="3 4">
        <text>holo-[ACP] + malonyl-CoA = malonyl-[ACP] + CoA</text>
        <dbReference type="Rhea" id="RHEA:41792"/>
        <dbReference type="Rhea" id="RHEA-COMP:9623"/>
        <dbReference type="Rhea" id="RHEA-COMP:9685"/>
        <dbReference type="ChEBI" id="CHEBI:57287"/>
        <dbReference type="ChEBI" id="CHEBI:57384"/>
        <dbReference type="ChEBI" id="CHEBI:64479"/>
        <dbReference type="ChEBI" id="CHEBI:78449"/>
        <dbReference type="EC" id="2.3.1.39"/>
    </reaction>
</comment>
<dbReference type="InterPro" id="IPR024925">
    <property type="entry name" value="Malonyl_CoA-ACP_transAc"/>
</dbReference>
<accession>A0A1M7FZB7</accession>
<dbReference type="GO" id="GO:0004314">
    <property type="term" value="F:[acyl-carrier-protein] S-malonyltransferase activity"/>
    <property type="evidence" value="ECO:0007669"/>
    <property type="project" value="UniProtKB-EC"/>
</dbReference>
<dbReference type="FunFam" id="3.30.70.250:FF:000001">
    <property type="entry name" value="Malonyl CoA-acyl carrier protein transacylase"/>
    <property type="match status" value="1"/>
</dbReference>
<dbReference type="InterPro" id="IPR014043">
    <property type="entry name" value="Acyl_transferase_dom"/>
</dbReference>
<evidence type="ECO:0000256" key="2">
    <source>
        <dbReference type="ARBA" id="ARBA00023315"/>
    </source>
</evidence>
<evidence type="ECO:0000256" key="5">
    <source>
        <dbReference type="PIRSR" id="PIRSR000446-1"/>
    </source>
</evidence>
<dbReference type="SMART" id="SM00827">
    <property type="entry name" value="PKS_AT"/>
    <property type="match status" value="1"/>
</dbReference>
<dbReference type="EMBL" id="FRCR01000001">
    <property type="protein sequence ID" value="SHM09245.1"/>
    <property type="molecule type" value="Genomic_DNA"/>
</dbReference>
<sequence length="313" mass="33952">MGKVAFLFAGQGAQYVGMGMDLVKNFERAKNVFKKADEALGYRISDICFYGPEEKLKETANTQPAILTHSLACYFLLKEEGIVPDVVAGLSLGEYSALVAAESLDFEDAVRVVRKRGIYMQEAVPLGEGTMAAIIGLERRVVLEVCKLASDEGVVEAANFNSPDQTVVSGHVKAVEKALKIAREKGAKKAVMLPVSAPFHCSLLKPAGEKLGKELEKTNIKPAKIPVISNVTAEIVKDPAAIRELLIKQVSSPVLWEDSVIKMKELGVDTFVELGPGRALSGLVKKIDRSLTTLNVEDSESLANVMNYFRGNR</sequence>
<organism evidence="7 8">
    <name type="scientific">Caldanaerovirga acetigignens</name>
    <dbReference type="NCBI Taxonomy" id="447595"/>
    <lineage>
        <taxon>Bacteria</taxon>
        <taxon>Bacillati</taxon>
        <taxon>Bacillota</taxon>
        <taxon>Clostridia</taxon>
        <taxon>Thermosediminibacterales</taxon>
        <taxon>Thermosediminibacteraceae</taxon>
        <taxon>Caldanaerovirga</taxon>
    </lineage>
</organism>
<evidence type="ECO:0000256" key="1">
    <source>
        <dbReference type="ARBA" id="ARBA00022679"/>
    </source>
</evidence>
<dbReference type="AlphaFoldDB" id="A0A1M7FZB7"/>
<keyword evidence="1 4" id="KW-0808">Transferase</keyword>
<dbReference type="GO" id="GO:0005829">
    <property type="term" value="C:cytosol"/>
    <property type="evidence" value="ECO:0007669"/>
    <property type="project" value="TreeGrafter"/>
</dbReference>
<dbReference type="InterPro" id="IPR016035">
    <property type="entry name" value="Acyl_Trfase/lysoPLipase"/>
</dbReference>
<dbReference type="InterPro" id="IPR004410">
    <property type="entry name" value="Malonyl_CoA-ACP_transAc_FabD"/>
</dbReference>
<dbReference type="PANTHER" id="PTHR42681">
    <property type="entry name" value="MALONYL-COA-ACYL CARRIER PROTEIN TRANSACYLASE, MITOCHONDRIAL"/>
    <property type="match status" value="1"/>
</dbReference>
<evidence type="ECO:0000313" key="8">
    <source>
        <dbReference type="Proteomes" id="UP000184375"/>
    </source>
</evidence>